<keyword evidence="3" id="KW-1185">Reference proteome</keyword>
<dbReference type="VEuPathDB" id="FungiDB:DFL_000478"/>
<evidence type="ECO:0000313" key="2">
    <source>
        <dbReference type="EMBL" id="RVD89471.1"/>
    </source>
</evidence>
<dbReference type="EMBL" id="SAEB01000001">
    <property type="protein sequence ID" value="RVD89471.1"/>
    <property type="molecule type" value="Genomic_DNA"/>
</dbReference>
<name>A0A437AED0_ARTFL</name>
<proteinExistence type="predicted"/>
<dbReference type="Gene3D" id="3.90.1200.10">
    <property type="match status" value="1"/>
</dbReference>
<organism evidence="2 3">
    <name type="scientific">Arthrobotrys flagrans</name>
    <name type="common">Nematode-trapping fungus</name>
    <name type="synonym">Trichothecium flagrans</name>
    <dbReference type="NCBI Taxonomy" id="97331"/>
    <lineage>
        <taxon>Eukaryota</taxon>
        <taxon>Fungi</taxon>
        <taxon>Dikarya</taxon>
        <taxon>Ascomycota</taxon>
        <taxon>Pezizomycotina</taxon>
        <taxon>Orbiliomycetes</taxon>
        <taxon>Orbiliales</taxon>
        <taxon>Orbiliaceae</taxon>
        <taxon>Arthrobotrys</taxon>
    </lineage>
</organism>
<dbReference type="STRING" id="97331.A0A437AED0"/>
<sequence>MALHEILTDAQLAELCHSPDRILINPHVVKISDEAVIKFGWLQPEEAENLRIAGGHSRSCYFLCHLDLAPLNIIRKDDGTLYLVDWESAGYYPEGFELAGLELKSTNATKFEYMLQEKLGEDLGADDNTHTESKTILEAWLGGDRTYFKPTEISNWRRCPTLDIRAYMIRNGFLPKAVAPTPSIPPSAAKHKTTTQYLGPLLFAVFRTDLNGINVKMISLRAGLQARLQAHGLSCTRQIIYTCEVEIVVASLEIVRPKGTRQNDTGPRLTVFQSNSTSTGSSSFQVDKANLHKQY</sequence>
<evidence type="ECO:0000256" key="1">
    <source>
        <dbReference type="SAM" id="MobiDB-lite"/>
    </source>
</evidence>
<feature type="region of interest" description="Disordered" evidence="1">
    <location>
        <begin position="259"/>
        <end position="283"/>
    </location>
</feature>
<dbReference type="Proteomes" id="UP000283090">
    <property type="component" value="Unassembled WGS sequence"/>
</dbReference>
<dbReference type="InterPro" id="IPR011009">
    <property type="entry name" value="Kinase-like_dom_sf"/>
</dbReference>
<dbReference type="Pfam" id="PF01633">
    <property type="entry name" value="Choline_kinase"/>
    <property type="match status" value="1"/>
</dbReference>
<comment type="caution">
    <text evidence="2">The sequence shown here is derived from an EMBL/GenBank/DDBJ whole genome shotgun (WGS) entry which is preliminary data.</text>
</comment>
<dbReference type="AlphaFoldDB" id="A0A437AED0"/>
<feature type="compositionally biased region" description="Low complexity" evidence="1">
    <location>
        <begin position="274"/>
        <end position="283"/>
    </location>
</feature>
<dbReference type="GeneID" id="93582789"/>
<protein>
    <recommendedName>
        <fullName evidence="4">Aminoglycoside phosphotransferase domain-containing protein</fullName>
    </recommendedName>
</protein>
<evidence type="ECO:0000313" key="3">
    <source>
        <dbReference type="Proteomes" id="UP000283090"/>
    </source>
</evidence>
<evidence type="ECO:0008006" key="4">
    <source>
        <dbReference type="Google" id="ProtNLM"/>
    </source>
</evidence>
<gene>
    <name evidence="2" type="ORF">DFL_000478</name>
</gene>
<dbReference type="OrthoDB" id="4177236at2759"/>
<dbReference type="SUPFAM" id="SSF56112">
    <property type="entry name" value="Protein kinase-like (PK-like)"/>
    <property type="match status" value="1"/>
</dbReference>
<accession>A0A437AED0</accession>
<dbReference type="RefSeq" id="XP_067495015.1">
    <property type="nucleotide sequence ID" value="XM_067633931.1"/>
</dbReference>
<reference evidence="2 3" key="1">
    <citation type="submission" date="2019-01" db="EMBL/GenBank/DDBJ databases">
        <title>Intercellular communication is required for trap formation in the nematode-trapping fungus Duddingtonia flagrans.</title>
        <authorList>
            <person name="Youssar L."/>
            <person name="Wernet V."/>
            <person name="Hensel N."/>
            <person name="Hildebrandt H.-G."/>
            <person name="Fischer R."/>
        </authorList>
    </citation>
    <scope>NUCLEOTIDE SEQUENCE [LARGE SCALE GENOMIC DNA]</scope>
    <source>
        <strain evidence="2 3">CBS H-5679</strain>
    </source>
</reference>